<dbReference type="Pfam" id="PF03321">
    <property type="entry name" value="GH3"/>
    <property type="match status" value="1"/>
</dbReference>
<dbReference type="OrthoDB" id="10004661at2759"/>
<keyword evidence="6" id="KW-1185">Reference proteome</keyword>
<evidence type="ECO:0008006" key="7">
    <source>
        <dbReference type="Google" id="ProtNLM"/>
    </source>
</evidence>
<dbReference type="InterPro" id="IPR004993">
    <property type="entry name" value="GH3"/>
</dbReference>
<reference evidence="5" key="1">
    <citation type="submission" date="2020-01" db="EMBL/GenBank/DDBJ databases">
        <authorList>
            <person name="Mishra B."/>
        </authorList>
    </citation>
    <scope>NUCLEOTIDE SEQUENCE [LARGE SCALE GENOMIC DNA]</scope>
</reference>
<feature type="domain" description="GH3 middle" evidence="3">
    <location>
        <begin position="339"/>
        <end position="409"/>
    </location>
</feature>
<dbReference type="InterPro" id="IPR055377">
    <property type="entry name" value="GH3_M"/>
</dbReference>
<gene>
    <name evidence="5" type="ORF">MERR_LOCUS11661</name>
</gene>
<dbReference type="Pfam" id="PF23572">
    <property type="entry name" value="GH3_C"/>
    <property type="match status" value="1"/>
</dbReference>
<dbReference type="Proteomes" id="UP000467841">
    <property type="component" value="Unassembled WGS sequence"/>
</dbReference>
<dbReference type="AlphaFoldDB" id="A0A6D2I745"/>
<dbReference type="PANTHER" id="PTHR31901">
    <property type="entry name" value="GH3 DOMAIN-CONTAINING PROTEIN"/>
    <property type="match status" value="1"/>
</dbReference>
<dbReference type="GO" id="GO:0005737">
    <property type="term" value="C:cytoplasm"/>
    <property type="evidence" value="ECO:0007669"/>
    <property type="project" value="TreeGrafter"/>
</dbReference>
<sequence>MTISFNLNDLEELTLKTKQIQENVLEEILTLNANTEYLRQFLHGSTDKELFKKNVPVVSYDDVKPYIERVANGEPSDVISGKPITRFFLSSGTSGGKPKIFPVNNKFYEDMSFIFAQSSSIISTHIKSVQQGKSMTFNFVRAQSSTLSGLPVSTGTTSFLSSECFKNRPSNVFTSPDEVTLCQDNKQAMYCHLLCGLVQRDEVVSVAAPFASTLVNAITFLENYWKEMCSNIRSGHVSDWITDLSCRDAVTNILGGGHSELADLVEEECNQKSWKGIIARLWPKAKFVQSIITGQNAQYIPMLEFYSNKLPLTSPLYASSETLFGVNVNPLCKPHDVSYTFLPNFSYFEFLLADEGNKGEIVDLVDVKIGSYYEPLITNYFGLHRYRMGDILQVTGFYNSAPQFRFVSRKNTVLSISLEATTEEDILKALNHATLILEHSDMLLMGFTSYADISTHPGHYVFYWELKAKNNNDTVKLDNKVLVECCCVIEESLNAIYRQLRSKDGYIGALEIRVVQQGTFNSLMEIFISRGASASQYKTPMCVNTSEALEVLESNVLARFFSDRSPPF</sequence>
<evidence type="ECO:0000259" key="3">
    <source>
        <dbReference type="Pfam" id="PF23571"/>
    </source>
</evidence>
<proteinExistence type="inferred from homology"/>
<name>A0A6D2I745_9BRAS</name>
<dbReference type="InterPro" id="IPR055378">
    <property type="entry name" value="GH3_C"/>
</dbReference>
<dbReference type="PANTHER" id="PTHR31901:SF75">
    <property type="entry name" value="BNAC09G31070D PROTEIN"/>
    <property type="match status" value="1"/>
</dbReference>
<evidence type="ECO:0000313" key="5">
    <source>
        <dbReference type="EMBL" id="CAA7024426.1"/>
    </source>
</evidence>
<dbReference type="Pfam" id="PF23571">
    <property type="entry name" value="GH3_M"/>
    <property type="match status" value="1"/>
</dbReference>
<organism evidence="5 6">
    <name type="scientific">Microthlaspi erraticum</name>
    <dbReference type="NCBI Taxonomy" id="1685480"/>
    <lineage>
        <taxon>Eukaryota</taxon>
        <taxon>Viridiplantae</taxon>
        <taxon>Streptophyta</taxon>
        <taxon>Embryophyta</taxon>
        <taxon>Tracheophyta</taxon>
        <taxon>Spermatophyta</taxon>
        <taxon>Magnoliopsida</taxon>
        <taxon>eudicotyledons</taxon>
        <taxon>Gunneridae</taxon>
        <taxon>Pentapetalae</taxon>
        <taxon>rosids</taxon>
        <taxon>malvids</taxon>
        <taxon>Brassicales</taxon>
        <taxon>Brassicaceae</taxon>
        <taxon>Coluteocarpeae</taxon>
        <taxon>Microthlaspi</taxon>
    </lineage>
</organism>
<comment type="caution">
    <text evidence="5">The sequence shown here is derived from an EMBL/GenBank/DDBJ whole genome shotgun (WGS) entry which is preliminary data.</text>
</comment>
<keyword evidence="2" id="KW-0436">Ligase</keyword>
<dbReference type="EMBL" id="CACVBM020000888">
    <property type="protein sequence ID" value="CAA7024426.1"/>
    <property type="molecule type" value="Genomic_DNA"/>
</dbReference>
<dbReference type="GO" id="GO:0016881">
    <property type="term" value="F:acid-amino acid ligase activity"/>
    <property type="evidence" value="ECO:0007669"/>
    <property type="project" value="TreeGrafter"/>
</dbReference>
<evidence type="ECO:0000256" key="2">
    <source>
        <dbReference type="ARBA" id="ARBA00022598"/>
    </source>
</evidence>
<evidence type="ECO:0000313" key="6">
    <source>
        <dbReference type="Proteomes" id="UP000467841"/>
    </source>
</evidence>
<evidence type="ECO:0000259" key="4">
    <source>
        <dbReference type="Pfam" id="PF23572"/>
    </source>
</evidence>
<protein>
    <recommendedName>
        <fullName evidence="7">Auxin-responsive GH3 family protein</fullName>
    </recommendedName>
</protein>
<feature type="domain" description="GH3 C-terminal" evidence="4">
    <location>
        <begin position="424"/>
        <end position="546"/>
    </location>
</feature>
<evidence type="ECO:0000256" key="1">
    <source>
        <dbReference type="ARBA" id="ARBA00008068"/>
    </source>
</evidence>
<accession>A0A6D2I745</accession>
<comment type="similarity">
    <text evidence="1">Belongs to the IAA-amido conjugating enzyme family.</text>
</comment>